<feature type="transmembrane region" description="Helical" evidence="7">
    <location>
        <begin position="16"/>
        <end position="32"/>
    </location>
</feature>
<dbReference type="Proteomes" id="UP000190657">
    <property type="component" value="Unassembled WGS sequence"/>
</dbReference>
<gene>
    <name evidence="10" type="ORF">SAMN02745114_01595</name>
</gene>
<evidence type="ECO:0000256" key="4">
    <source>
        <dbReference type="ARBA" id="ARBA00022692"/>
    </source>
</evidence>
<sequence>MKELLLNSDITDTGGFLLRISLAIILGAIIGLERQLTRHNAGIITNIIVCVGAFLFTSFGYLIQGPDTDLTRIAAQVVSGIGFLGAGLIIREGANVRGLNTAATVWTSSAIGILCCLKQLKYAIVAAFAIVVVHLVIHPLSDKIDQARKYEKSKKENREKFYKITVVCPEEAALEIRKNIMSIIKNEPNALLHNLETIDGENNESKIKAFITTKTNNDYLIENILTKVGKAEDIIYAGWKTVEE</sequence>
<keyword evidence="4 7" id="KW-0812">Transmembrane</keyword>
<proteinExistence type="inferred from homology"/>
<evidence type="ECO:0000256" key="5">
    <source>
        <dbReference type="ARBA" id="ARBA00022989"/>
    </source>
</evidence>
<dbReference type="PRINTS" id="PR01837">
    <property type="entry name" value="MGTCSAPBPROT"/>
</dbReference>
<evidence type="ECO:0000256" key="3">
    <source>
        <dbReference type="ARBA" id="ARBA00022475"/>
    </source>
</evidence>
<keyword evidence="3" id="KW-1003">Cell membrane</keyword>
<keyword evidence="11" id="KW-1185">Reference proteome</keyword>
<comment type="subcellular location">
    <subcellularLocation>
        <location evidence="1">Cell membrane</location>
        <topology evidence="1">Multi-pass membrane protein</topology>
    </subcellularLocation>
</comment>
<dbReference type="Pfam" id="PF02308">
    <property type="entry name" value="MgtC"/>
    <property type="match status" value="1"/>
</dbReference>
<evidence type="ECO:0000313" key="10">
    <source>
        <dbReference type="EMBL" id="SJZ78259.1"/>
    </source>
</evidence>
<feature type="domain" description="MgtC-like C-terminal" evidence="9">
    <location>
        <begin position="162"/>
        <end position="239"/>
    </location>
</feature>
<feature type="transmembrane region" description="Helical" evidence="7">
    <location>
        <begin position="70"/>
        <end position="90"/>
    </location>
</feature>
<dbReference type="RefSeq" id="WP_200803082.1">
    <property type="nucleotide sequence ID" value="NZ_FUWW01000022.1"/>
</dbReference>
<dbReference type="InterPro" id="IPR003416">
    <property type="entry name" value="MgtC/SapB/SrpB/YhiD_fam"/>
</dbReference>
<keyword evidence="5 7" id="KW-1133">Transmembrane helix</keyword>
<evidence type="ECO:0000256" key="2">
    <source>
        <dbReference type="ARBA" id="ARBA00009298"/>
    </source>
</evidence>
<feature type="transmembrane region" description="Helical" evidence="7">
    <location>
        <begin position="44"/>
        <end position="64"/>
    </location>
</feature>
<reference evidence="10 11" key="1">
    <citation type="submission" date="2017-02" db="EMBL/GenBank/DDBJ databases">
        <authorList>
            <person name="Peterson S.W."/>
        </authorList>
    </citation>
    <scope>NUCLEOTIDE SEQUENCE [LARGE SCALE GENOMIC DNA]</scope>
    <source>
        <strain evidence="10 11">ATCC 51222</strain>
    </source>
</reference>
<keyword evidence="6 7" id="KW-0472">Membrane</keyword>
<organism evidence="10 11">
    <name type="scientific">Eubacterium coprostanoligenes</name>
    <dbReference type="NCBI Taxonomy" id="290054"/>
    <lineage>
        <taxon>Bacteria</taxon>
        <taxon>Bacillati</taxon>
        <taxon>Bacillota</taxon>
        <taxon>Clostridia</taxon>
        <taxon>Eubacteriales</taxon>
        <taxon>Eubacteriaceae</taxon>
        <taxon>Eubacterium</taxon>
    </lineage>
</organism>
<dbReference type="GO" id="GO:0005886">
    <property type="term" value="C:plasma membrane"/>
    <property type="evidence" value="ECO:0007669"/>
    <property type="project" value="UniProtKB-SubCell"/>
</dbReference>
<evidence type="ECO:0000256" key="1">
    <source>
        <dbReference type="ARBA" id="ARBA00004651"/>
    </source>
</evidence>
<feature type="domain" description="MgtC/SapB/SrpB/YhiD N-terminal" evidence="8">
    <location>
        <begin position="21"/>
        <end position="141"/>
    </location>
</feature>
<evidence type="ECO:0000313" key="11">
    <source>
        <dbReference type="Proteomes" id="UP000190657"/>
    </source>
</evidence>
<comment type="similarity">
    <text evidence="2">Belongs to the MgtC/SapB family.</text>
</comment>
<dbReference type="EMBL" id="FUWW01000022">
    <property type="protein sequence ID" value="SJZ78259.1"/>
    <property type="molecule type" value="Genomic_DNA"/>
</dbReference>
<dbReference type="PANTHER" id="PTHR33778">
    <property type="entry name" value="PROTEIN MGTC"/>
    <property type="match status" value="1"/>
</dbReference>
<feature type="transmembrane region" description="Helical" evidence="7">
    <location>
        <begin position="120"/>
        <end position="140"/>
    </location>
</feature>
<dbReference type="InterPro" id="IPR049177">
    <property type="entry name" value="MgtC_SapB_SrpB_YhiD_N"/>
</dbReference>
<evidence type="ECO:0000256" key="7">
    <source>
        <dbReference type="SAM" id="Phobius"/>
    </source>
</evidence>
<dbReference type="STRING" id="290054.SAMN02745114_01595"/>
<dbReference type="Gene3D" id="3.30.70.260">
    <property type="match status" value="1"/>
</dbReference>
<dbReference type="PANTHER" id="PTHR33778:SF3">
    <property type="entry name" value="PROTEIN MGTC"/>
    <property type="match status" value="1"/>
</dbReference>
<protein>
    <submittedName>
        <fullName evidence="10">Putative Mg2+ transporter-C (MgtC) family protein</fullName>
    </submittedName>
</protein>
<evidence type="ECO:0000259" key="9">
    <source>
        <dbReference type="Pfam" id="PF21770"/>
    </source>
</evidence>
<dbReference type="Pfam" id="PF21770">
    <property type="entry name" value="MgtC_SapB_C"/>
    <property type="match status" value="1"/>
</dbReference>
<dbReference type="InterPro" id="IPR048640">
    <property type="entry name" value="MgtC-like_C"/>
</dbReference>
<dbReference type="AlphaFoldDB" id="A0A1T4NG81"/>
<evidence type="ECO:0000256" key="6">
    <source>
        <dbReference type="ARBA" id="ARBA00023136"/>
    </source>
</evidence>
<accession>A0A1T4NG81</accession>
<evidence type="ECO:0000259" key="8">
    <source>
        <dbReference type="Pfam" id="PF02308"/>
    </source>
</evidence>
<name>A0A1T4NG81_9FIRM</name>